<dbReference type="InterPro" id="IPR036856">
    <property type="entry name" value="Ald_Oxase/Xan_DH_a/b_sf"/>
</dbReference>
<sequence length="695" mass="74661">MTVTTPLIGAPIDRIDGADKVRGRAQYAYEHPVERPLYLFPLQARIALGRVTTLDASAALREQGVVAVLTHENALRLADVSDAELAILQSPDVAFRGQFIGAVVAEEPETARRAAGLVRVEYQEHPHDVDLHPARPDLVTPGEVNGGFATDTTEGDVDGALASAAVTLDATYTTPLEHNNPLEPHATIARWENGELTLHDSTQGVHWVRDAISGLFGMDPERIHVVCPHVGGGFGSKGLPHAHVVLTAMAARLVSPRPVKLALTRQQMFDVVGYRTGTIQHIRLGCDSRGHLTAISHDVVEQTSRIKEFAEQTAVPTRTMYAAPNRRTTHRLARLDVPVPTWMRAPGECPGMFGLEVAMDEMAIACGLDPVEFRARNEPDTDPATGRPFSSRHLVDCLREGARRFGWYDRAPAPRSNRDGRWLVGTGVAASTYPVFSMPGSRATIQARPDGRYRVLIGAADIGTGAWTALTQIAADALGVAMDDVSLSIGDTDLPYASGAGGSTGITCWGSAIVDAARGLREVLPAGEPVPEEGVEVTGRLPKNPHAGRLAMHSFGAQFAEVHVHADTGEIRVPRLFGLFALGRMINAKTGRSQLIGGMTMGLSMALHEHSVVDRRFGHVVTRDLAEYHVASNADVGRLDADWIEEDDPYVNPLGSKGIGELGIVGTAAAIANAAYHATGVRVRDLPITLDKFLR</sequence>
<dbReference type="Gene3D" id="3.30.365.10">
    <property type="entry name" value="Aldehyde oxidase/xanthine dehydrogenase, molybdopterin binding domain"/>
    <property type="match status" value="4"/>
</dbReference>
<evidence type="ECO:0000313" key="5">
    <source>
        <dbReference type="Proteomes" id="UP001597018"/>
    </source>
</evidence>
<dbReference type="InterPro" id="IPR016208">
    <property type="entry name" value="Ald_Oxase/xanthine_DH-like"/>
</dbReference>
<dbReference type="Pfam" id="PF02738">
    <property type="entry name" value="MoCoBD_1"/>
    <property type="match status" value="1"/>
</dbReference>
<comment type="caution">
    <text evidence="4">The sequence shown here is derived from an EMBL/GenBank/DDBJ whole genome shotgun (WGS) entry which is preliminary data.</text>
</comment>
<keyword evidence="1" id="KW-0500">Molybdenum</keyword>
<dbReference type="InterPro" id="IPR000674">
    <property type="entry name" value="Ald_Oxase/Xan_DH_a/b"/>
</dbReference>
<accession>A0ABW3FQQ9</accession>
<dbReference type="InterPro" id="IPR046867">
    <property type="entry name" value="AldOxase/xan_DH_MoCoBD2"/>
</dbReference>
<organism evidence="4 5">
    <name type="scientific">Saccharopolyspora rosea</name>
    <dbReference type="NCBI Taxonomy" id="524884"/>
    <lineage>
        <taxon>Bacteria</taxon>
        <taxon>Bacillati</taxon>
        <taxon>Actinomycetota</taxon>
        <taxon>Actinomycetes</taxon>
        <taxon>Pseudonocardiales</taxon>
        <taxon>Pseudonocardiaceae</taxon>
        <taxon>Saccharopolyspora</taxon>
    </lineage>
</organism>
<dbReference type="RefSeq" id="WP_263248070.1">
    <property type="nucleotide sequence ID" value="NZ_BAABLT010000005.1"/>
</dbReference>
<keyword evidence="5" id="KW-1185">Reference proteome</keyword>
<protein>
    <submittedName>
        <fullName evidence="4">Xanthine dehydrogenase family protein molybdopterin-binding subunit</fullName>
    </submittedName>
</protein>
<keyword evidence="2" id="KW-0560">Oxidoreductase</keyword>
<dbReference type="SMART" id="SM01008">
    <property type="entry name" value="Ald_Xan_dh_C"/>
    <property type="match status" value="1"/>
</dbReference>
<dbReference type="Pfam" id="PF20256">
    <property type="entry name" value="MoCoBD_2"/>
    <property type="match status" value="2"/>
</dbReference>
<reference evidence="5" key="1">
    <citation type="journal article" date="2019" name="Int. J. Syst. Evol. Microbiol.">
        <title>The Global Catalogue of Microorganisms (GCM) 10K type strain sequencing project: providing services to taxonomists for standard genome sequencing and annotation.</title>
        <authorList>
            <consortium name="The Broad Institute Genomics Platform"/>
            <consortium name="The Broad Institute Genome Sequencing Center for Infectious Disease"/>
            <person name="Wu L."/>
            <person name="Ma J."/>
        </authorList>
    </citation>
    <scope>NUCLEOTIDE SEQUENCE [LARGE SCALE GENOMIC DNA]</scope>
    <source>
        <strain evidence="5">CCUG 56401</strain>
    </source>
</reference>
<dbReference type="SUPFAM" id="SSF56003">
    <property type="entry name" value="Molybdenum cofactor-binding domain"/>
    <property type="match status" value="1"/>
</dbReference>
<evidence type="ECO:0000313" key="4">
    <source>
        <dbReference type="EMBL" id="MFD0920485.1"/>
    </source>
</evidence>
<evidence type="ECO:0000256" key="2">
    <source>
        <dbReference type="ARBA" id="ARBA00023002"/>
    </source>
</evidence>
<dbReference type="PANTHER" id="PTHR11908">
    <property type="entry name" value="XANTHINE DEHYDROGENASE"/>
    <property type="match status" value="1"/>
</dbReference>
<evidence type="ECO:0000259" key="3">
    <source>
        <dbReference type="SMART" id="SM01008"/>
    </source>
</evidence>
<dbReference type="Pfam" id="PF01315">
    <property type="entry name" value="Ald_Xan_dh_C"/>
    <property type="match status" value="1"/>
</dbReference>
<evidence type="ECO:0000256" key="1">
    <source>
        <dbReference type="ARBA" id="ARBA00022505"/>
    </source>
</evidence>
<feature type="domain" description="Aldehyde oxidase/xanthine dehydrogenase a/b hammerhead" evidence="3">
    <location>
        <begin position="22"/>
        <end position="126"/>
    </location>
</feature>
<dbReference type="Gene3D" id="3.90.1170.50">
    <property type="entry name" value="Aldehyde oxidase/xanthine dehydrogenase, a/b hammerhead"/>
    <property type="match status" value="1"/>
</dbReference>
<dbReference type="InterPro" id="IPR008274">
    <property type="entry name" value="AldOxase/xan_DH_MoCoBD1"/>
</dbReference>
<dbReference type="Proteomes" id="UP001597018">
    <property type="component" value="Unassembled WGS sequence"/>
</dbReference>
<gene>
    <name evidence="4" type="ORF">ACFQ16_12100</name>
</gene>
<dbReference type="EMBL" id="JBHTIW010000007">
    <property type="protein sequence ID" value="MFD0920485.1"/>
    <property type="molecule type" value="Genomic_DNA"/>
</dbReference>
<dbReference type="PANTHER" id="PTHR11908:SF132">
    <property type="entry name" value="ALDEHYDE OXIDASE 1-RELATED"/>
    <property type="match status" value="1"/>
</dbReference>
<dbReference type="InterPro" id="IPR037165">
    <property type="entry name" value="AldOxase/xan_DH_Mopterin-bd_sf"/>
</dbReference>
<dbReference type="SUPFAM" id="SSF54665">
    <property type="entry name" value="CO dehydrogenase molybdoprotein N-domain-like"/>
    <property type="match status" value="1"/>
</dbReference>
<proteinExistence type="predicted"/>
<name>A0ABW3FQQ9_9PSEU</name>